<protein>
    <recommendedName>
        <fullName evidence="3">WSC domain-containing protein</fullName>
    </recommendedName>
</protein>
<feature type="domain" description="WSC" evidence="3">
    <location>
        <begin position="145"/>
        <end position="249"/>
    </location>
</feature>
<name>A0A5C2SW98_9APHY</name>
<dbReference type="Pfam" id="PF01822">
    <property type="entry name" value="WSC"/>
    <property type="match status" value="2"/>
</dbReference>
<keyword evidence="5" id="KW-1185">Reference proteome</keyword>
<accession>A0A5C2SW98</accession>
<dbReference type="PANTHER" id="PTHR45964">
    <property type="entry name" value="WSCD FAMILY MEMBER CG9164"/>
    <property type="match status" value="1"/>
</dbReference>
<keyword evidence="1" id="KW-0677">Repeat</keyword>
<dbReference type="STRING" id="1328759.A0A5C2SW98"/>
<dbReference type="EMBL" id="ML122250">
    <property type="protein sequence ID" value="RPD67481.1"/>
    <property type="molecule type" value="Genomic_DNA"/>
</dbReference>
<keyword evidence="2" id="KW-0732">Signal</keyword>
<dbReference type="PROSITE" id="PS51212">
    <property type="entry name" value="WSC"/>
    <property type="match status" value="2"/>
</dbReference>
<dbReference type="AlphaFoldDB" id="A0A5C2SW98"/>
<evidence type="ECO:0000259" key="3">
    <source>
        <dbReference type="PROSITE" id="PS51212"/>
    </source>
</evidence>
<evidence type="ECO:0000256" key="2">
    <source>
        <dbReference type="SAM" id="SignalP"/>
    </source>
</evidence>
<dbReference type="Proteomes" id="UP000313359">
    <property type="component" value="Unassembled WGS sequence"/>
</dbReference>
<dbReference type="InterPro" id="IPR051589">
    <property type="entry name" value="Sialate-O-sulfotransferase"/>
</dbReference>
<dbReference type="SMART" id="SM00321">
    <property type="entry name" value="WSC"/>
    <property type="match status" value="2"/>
</dbReference>
<evidence type="ECO:0000313" key="4">
    <source>
        <dbReference type="EMBL" id="RPD67481.1"/>
    </source>
</evidence>
<feature type="domain" description="WSC" evidence="3">
    <location>
        <begin position="40"/>
        <end position="135"/>
    </location>
</feature>
<feature type="chain" id="PRO_5023010218" description="WSC domain-containing protein" evidence="2">
    <location>
        <begin position="31"/>
        <end position="250"/>
    </location>
</feature>
<gene>
    <name evidence="4" type="ORF">L227DRAFT_491089</name>
</gene>
<proteinExistence type="predicted"/>
<evidence type="ECO:0000313" key="5">
    <source>
        <dbReference type="Proteomes" id="UP000313359"/>
    </source>
</evidence>
<dbReference type="PANTHER" id="PTHR45964:SF5">
    <property type="entry name" value="WSCD FAMILY MEMBER CG9164"/>
    <property type="match status" value="1"/>
</dbReference>
<reference evidence="4" key="1">
    <citation type="journal article" date="2018" name="Genome Biol. Evol.">
        <title>Genomics and development of Lentinus tigrinus, a white-rot wood-decaying mushroom with dimorphic fruiting bodies.</title>
        <authorList>
            <person name="Wu B."/>
            <person name="Xu Z."/>
            <person name="Knudson A."/>
            <person name="Carlson A."/>
            <person name="Chen N."/>
            <person name="Kovaka S."/>
            <person name="LaButti K."/>
            <person name="Lipzen A."/>
            <person name="Pennachio C."/>
            <person name="Riley R."/>
            <person name="Schakwitz W."/>
            <person name="Umezawa K."/>
            <person name="Ohm R.A."/>
            <person name="Grigoriev I.V."/>
            <person name="Nagy L.G."/>
            <person name="Gibbons J."/>
            <person name="Hibbett D."/>
        </authorList>
    </citation>
    <scope>NUCLEOTIDE SEQUENCE [LARGE SCALE GENOMIC DNA]</scope>
    <source>
        <strain evidence="4">ALCF2SS1-6</strain>
    </source>
</reference>
<feature type="signal peptide" evidence="2">
    <location>
        <begin position="1"/>
        <end position="30"/>
    </location>
</feature>
<dbReference type="OrthoDB" id="5985073at2759"/>
<organism evidence="4 5">
    <name type="scientific">Lentinus tigrinus ALCF2SS1-6</name>
    <dbReference type="NCBI Taxonomy" id="1328759"/>
    <lineage>
        <taxon>Eukaryota</taxon>
        <taxon>Fungi</taxon>
        <taxon>Dikarya</taxon>
        <taxon>Basidiomycota</taxon>
        <taxon>Agaricomycotina</taxon>
        <taxon>Agaricomycetes</taxon>
        <taxon>Polyporales</taxon>
        <taxon>Polyporaceae</taxon>
        <taxon>Lentinus</taxon>
    </lineage>
</organism>
<dbReference type="InterPro" id="IPR002889">
    <property type="entry name" value="WSC_carb-bd"/>
</dbReference>
<evidence type="ECO:0000256" key="1">
    <source>
        <dbReference type="ARBA" id="ARBA00022737"/>
    </source>
</evidence>
<sequence>MPTISFTTTSTATTLLLLGLLLTSPSPARAFDPPPIPLNWTTQYPCAIDTPARVLTGVSTYLLPASNTPAACIALCDAADFTYAGVEYADECHCGTGLVSTGVESAPVAECDMGCTGDADLSCGGAWRIQVRILTLVVRCSLCGPVLGAQCSVLDARTPAFPPGAPTTVHHTFPTNLDLVSQCIDFCQHAGMPWAGVEDAQDCQCSAVGYASGAVRVDESQCNSTCPLPPGEGNEYCGGFQRLMVYEYQG</sequence>